<reference evidence="3" key="1">
    <citation type="submission" date="2020-11" db="EMBL/GenBank/DDBJ databases">
        <authorList>
            <person name="Whitehead M."/>
        </authorList>
    </citation>
    <scope>NUCLEOTIDE SEQUENCE</scope>
    <source>
        <strain evidence="3">EGII</strain>
    </source>
</reference>
<dbReference type="AlphaFoldDB" id="A0A811UGI1"/>
<gene>
    <name evidence="3" type="ORF">CCAP1982_LOCUS6519</name>
</gene>
<proteinExistence type="predicted"/>
<evidence type="ECO:0000313" key="3">
    <source>
        <dbReference type="EMBL" id="CAD6997901.1"/>
    </source>
</evidence>
<accession>A0A811UGI1</accession>
<sequence>MSDPFFRPWVDKEKVEAAEPPLAERHINEQQQQQQREQNRLMIDPSGSQQRAPIEQAMVENGSSENKFASQENNQNTINTPEPPPAHTSQTTSKTAHETVSTSAASATVKNENGDIKLASKENTENNINTPEPPPAHTLQKTSKTAHETMSTSETSASLIPLSLVLKRPYFTSPNHLNEPQVVVVTLPLQRTTAHSGCTKSLKKNIVPTMSSPLEAASAPVQTKAGEGLASLSNPNSFGNNSAEEAENRGWQYLKLSALFRSFCQQSATTNTTVREAITTARKAITTAREAITTAREAITPVREAIKTVREAITPVREAITPVREAIIKARGAITTVREAITKARETITTVREAITTVREAITPAREAITTVREAIAPVREAITTARGAIPTAREAITTVREAITTVREAITTVHAALYSSRYVTIYNAILLLINSWAILLYTNIVTRLHNFWRATQLLFPTTANRHNKRRTKLAQSSQSIATSPLKQWATDTSIYEDNTNTKKKKECKY</sequence>
<organism evidence="3 4">
    <name type="scientific">Ceratitis capitata</name>
    <name type="common">Mediterranean fruit fly</name>
    <name type="synonym">Tephritis capitata</name>
    <dbReference type="NCBI Taxonomy" id="7213"/>
    <lineage>
        <taxon>Eukaryota</taxon>
        <taxon>Metazoa</taxon>
        <taxon>Ecdysozoa</taxon>
        <taxon>Arthropoda</taxon>
        <taxon>Hexapoda</taxon>
        <taxon>Insecta</taxon>
        <taxon>Pterygota</taxon>
        <taxon>Neoptera</taxon>
        <taxon>Endopterygota</taxon>
        <taxon>Diptera</taxon>
        <taxon>Brachycera</taxon>
        <taxon>Muscomorpha</taxon>
        <taxon>Tephritoidea</taxon>
        <taxon>Tephritidae</taxon>
        <taxon>Ceratitis</taxon>
        <taxon>Ceratitis</taxon>
    </lineage>
</organism>
<evidence type="ECO:0000256" key="1">
    <source>
        <dbReference type="SAM" id="MobiDB-lite"/>
    </source>
</evidence>
<keyword evidence="2" id="KW-0472">Membrane</keyword>
<feature type="transmembrane region" description="Helical" evidence="2">
    <location>
        <begin position="426"/>
        <end position="445"/>
    </location>
</feature>
<name>A0A811UGI1_CERCA</name>
<feature type="region of interest" description="Disordered" evidence="1">
    <location>
        <begin position="1"/>
        <end position="156"/>
    </location>
</feature>
<feature type="compositionally biased region" description="Basic and acidic residues" evidence="1">
    <location>
        <begin position="9"/>
        <end position="28"/>
    </location>
</feature>
<comment type="caution">
    <text evidence="3">The sequence shown here is derived from an EMBL/GenBank/DDBJ whole genome shotgun (WGS) entry which is preliminary data.</text>
</comment>
<dbReference type="Gene3D" id="1.10.287.1490">
    <property type="match status" value="1"/>
</dbReference>
<evidence type="ECO:0000256" key="2">
    <source>
        <dbReference type="SAM" id="Phobius"/>
    </source>
</evidence>
<feature type="compositionally biased region" description="Polar residues" evidence="1">
    <location>
        <begin position="61"/>
        <end position="80"/>
    </location>
</feature>
<dbReference type="Proteomes" id="UP000606786">
    <property type="component" value="Unassembled WGS sequence"/>
</dbReference>
<dbReference type="EMBL" id="CAJHJT010000012">
    <property type="protein sequence ID" value="CAD6997901.1"/>
    <property type="molecule type" value="Genomic_DNA"/>
</dbReference>
<feature type="compositionally biased region" description="Basic and acidic residues" evidence="1">
    <location>
        <begin position="112"/>
        <end position="124"/>
    </location>
</feature>
<feature type="compositionally biased region" description="Polar residues" evidence="1">
    <location>
        <begin position="139"/>
        <end position="156"/>
    </location>
</feature>
<evidence type="ECO:0000313" key="4">
    <source>
        <dbReference type="Proteomes" id="UP000606786"/>
    </source>
</evidence>
<protein>
    <submittedName>
        <fullName evidence="3">(Mediterranean fruit fly) hypothetical protein</fullName>
    </submittedName>
</protein>
<feature type="compositionally biased region" description="Polar residues" evidence="1">
    <location>
        <begin position="87"/>
        <end position="111"/>
    </location>
</feature>
<dbReference type="PANTHER" id="PTHR38753:SF1">
    <property type="entry name" value="SLR1441 PROTEIN"/>
    <property type="match status" value="1"/>
</dbReference>
<keyword evidence="4" id="KW-1185">Reference proteome</keyword>
<dbReference type="PANTHER" id="PTHR38753">
    <property type="entry name" value="SLR1441 PROTEIN"/>
    <property type="match status" value="1"/>
</dbReference>
<keyword evidence="2" id="KW-1133">Transmembrane helix</keyword>
<keyword evidence="2" id="KW-0812">Transmembrane</keyword>